<evidence type="ECO:0000256" key="2">
    <source>
        <dbReference type="ARBA" id="ARBA00022614"/>
    </source>
</evidence>
<protein>
    <submittedName>
        <fullName evidence="12">Transmembrane signal receptor</fullName>
    </submittedName>
</protein>
<feature type="binding site" evidence="7">
    <location>
        <position position="387"/>
    </location>
    <ligand>
        <name>ATP</name>
        <dbReference type="ChEBI" id="CHEBI:30616"/>
    </ligand>
</feature>
<feature type="signal peptide" evidence="10">
    <location>
        <begin position="1"/>
        <end position="30"/>
    </location>
</feature>
<dbReference type="PANTHER" id="PTHR48007:SF29">
    <property type="entry name" value="POLLEN RECEPTOR-LIKE KINASE 3"/>
    <property type="match status" value="1"/>
</dbReference>
<dbReference type="PROSITE" id="PS00107">
    <property type="entry name" value="PROTEIN_KINASE_ATP"/>
    <property type="match status" value="1"/>
</dbReference>
<dbReference type="Gene3D" id="3.80.10.10">
    <property type="entry name" value="Ribonuclease Inhibitor"/>
    <property type="match status" value="1"/>
</dbReference>
<keyword evidence="7" id="KW-0067">ATP-binding</keyword>
<feature type="domain" description="Protein kinase" evidence="11">
    <location>
        <begin position="359"/>
        <end position="633"/>
    </location>
</feature>
<dbReference type="InterPro" id="IPR032675">
    <property type="entry name" value="LRR_dom_sf"/>
</dbReference>
<evidence type="ECO:0000313" key="12">
    <source>
        <dbReference type="EMBL" id="GAA0159137.1"/>
    </source>
</evidence>
<dbReference type="PROSITE" id="PS50011">
    <property type="entry name" value="PROTEIN_KINASE_DOM"/>
    <property type="match status" value="1"/>
</dbReference>
<dbReference type="InterPro" id="IPR046959">
    <property type="entry name" value="PRK1-6/SRF4-like"/>
</dbReference>
<dbReference type="Gene3D" id="3.30.200.20">
    <property type="entry name" value="Phosphorylase Kinase, domain 1"/>
    <property type="match status" value="1"/>
</dbReference>
<keyword evidence="5 9" id="KW-1133">Transmembrane helix</keyword>
<dbReference type="AlphaFoldDB" id="A0AAV3Q7J1"/>
<dbReference type="Pfam" id="PF00560">
    <property type="entry name" value="LRR_1"/>
    <property type="match status" value="1"/>
</dbReference>
<dbReference type="Pfam" id="PF00069">
    <property type="entry name" value="Pkinase"/>
    <property type="match status" value="1"/>
</dbReference>
<feature type="region of interest" description="Disordered" evidence="8">
    <location>
        <begin position="314"/>
        <end position="338"/>
    </location>
</feature>
<evidence type="ECO:0000256" key="5">
    <source>
        <dbReference type="ARBA" id="ARBA00022989"/>
    </source>
</evidence>
<keyword evidence="13" id="KW-1185">Reference proteome</keyword>
<proteinExistence type="predicted"/>
<dbReference type="GO" id="GO:0016020">
    <property type="term" value="C:membrane"/>
    <property type="evidence" value="ECO:0007669"/>
    <property type="project" value="UniProtKB-SubCell"/>
</dbReference>
<evidence type="ECO:0000256" key="10">
    <source>
        <dbReference type="SAM" id="SignalP"/>
    </source>
</evidence>
<organism evidence="12 13">
    <name type="scientific">Lithospermum erythrorhizon</name>
    <name type="common">Purple gromwell</name>
    <name type="synonym">Lithospermum officinale var. erythrorhizon</name>
    <dbReference type="NCBI Taxonomy" id="34254"/>
    <lineage>
        <taxon>Eukaryota</taxon>
        <taxon>Viridiplantae</taxon>
        <taxon>Streptophyta</taxon>
        <taxon>Embryophyta</taxon>
        <taxon>Tracheophyta</taxon>
        <taxon>Spermatophyta</taxon>
        <taxon>Magnoliopsida</taxon>
        <taxon>eudicotyledons</taxon>
        <taxon>Gunneridae</taxon>
        <taxon>Pentapetalae</taxon>
        <taxon>asterids</taxon>
        <taxon>lamiids</taxon>
        <taxon>Boraginales</taxon>
        <taxon>Boraginaceae</taxon>
        <taxon>Boraginoideae</taxon>
        <taxon>Lithospermeae</taxon>
        <taxon>Lithospermum</taxon>
    </lineage>
</organism>
<keyword evidence="10" id="KW-0732">Signal</keyword>
<accession>A0AAV3Q7J1</accession>
<feature type="transmembrane region" description="Helical" evidence="9">
    <location>
        <begin position="265"/>
        <end position="284"/>
    </location>
</feature>
<feature type="chain" id="PRO_5043696826" evidence="10">
    <location>
        <begin position="31"/>
        <end position="635"/>
    </location>
</feature>
<dbReference type="InterPro" id="IPR000719">
    <property type="entry name" value="Prot_kinase_dom"/>
</dbReference>
<keyword evidence="3 9" id="KW-0812">Transmembrane</keyword>
<keyword evidence="2" id="KW-0433">Leucine-rich repeat</keyword>
<dbReference type="InterPro" id="IPR011009">
    <property type="entry name" value="Kinase-like_dom_sf"/>
</dbReference>
<dbReference type="EMBL" id="BAABME010003529">
    <property type="protein sequence ID" value="GAA0159137.1"/>
    <property type="molecule type" value="Genomic_DNA"/>
</dbReference>
<evidence type="ECO:0000259" key="11">
    <source>
        <dbReference type="PROSITE" id="PS50011"/>
    </source>
</evidence>
<gene>
    <name evidence="12" type="ORF">LIER_15988</name>
</gene>
<name>A0AAV3Q7J1_LITER</name>
<keyword evidence="7" id="KW-0547">Nucleotide-binding</keyword>
<dbReference type="Pfam" id="PF13855">
    <property type="entry name" value="LRR_8"/>
    <property type="match status" value="1"/>
</dbReference>
<dbReference type="Gene3D" id="1.10.510.10">
    <property type="entry name" value="Transferase(Phosphotransferase) domain 1"/>
    <property type="match status" value="1"/>
</dbReference>
<reference evidence="12 13" key="1">
    <citation type="submission" date="2024-01" db="EMBL/GenBank/DDBJ databases">
        <title>The complete chloroplast genome sequence of Lithospermum erythrorhizon: insights into the phylogenetic relationship among Boraginaceae species and the maternal lineages of purple gromwells.</title>
        <authorList>
            <person name="Okada T."/>
            <person name="Watanabe K."/>
        </authorList>
    </citation>
    <scope>NUCLEOTIDE SEQUENCE [LARGE SCALE GENOMIC DNA]</scope>
</reference>
<dbReference type="PANTHER" id="PTHR48007">
    <property type="entry name" value="LEUCINE-RICH REPEAT RECEPTOR-LIKE PROTEIN KINASE PXC1"/>
    <property type="match status" value="1"/>
</dbReference>
<dbReference type="InterPro" id="IPR017441">
    <property type="entry name" value="Protein_kinase_ATP_BS"/>
</dbReference>
<feature type="compositionally biased region" description="Polar residues" evidence="8">
    <location>
        <begin position="325"/>
        <end position="338"/>
    </location>
</feature>
<sequence length="635" mass="70523">MATIIHHLFVFSSILYLSFFTNIAFSEAVADRDDILSQESNYLVELKENLRNTTFLDGSWKRGTNPCKNKWYGIQCDAKNKFITDLHLGGIGISGDFSIESLVEMPSIRSIDISNNLFTGPLPDFWMLGKHLKVLIASNNQFGYRINPDTFVNMTRLRKIDISWNILDGNIPDAFAKLPELRNLNMSHNAFTGPVPVLPQRSLKWFDVSFNKLEGEIPEEMFRFGKEVYAENPRLCSPKHGIECRNDEIAPAPSGNGGYREHTPITTWIVLSAIVGFLLLTLLVTKTRKGDSKPNSTKRFKADDEVHISMGHAGVMKSRSCAPSPGTSSRKSSKNGNTGAELIMVNDERGSFGLPDLMNAAAEILGNGGNGSAYKAKMSNGVYVVVKRVTLMNKLRKEDFDSTMRHLGGLRHKNILPPLAYHYRRDEKLVVSEYVPRRSLLNLLHGDRGKAHADLTWPIRVKIIKGVAQGLGFLHSELSSSDLPHGNLKSCNILISKDFEPLLNDYALSPMVNDAHIAQTMFAYKTPEAIFHGIVSPKSDVYCLGIVILEVLTGQYPSQYLNNQSGGIDVVQWSRSAVSGGREMESIDPEIVSGMESSSGEMTKLLQIGVACTQNDPDSRIGIDEAIKRMEEIQD</sequence>
<dbReference type="GO" id="GO:0004672">
    <property type="term" value="F:protein kinase activity"/>
    <property type="evidence" value="ECO:0007669"/>
    <property type="project" value="InterPro"/>
</dbReference>
<dbReference type="SUPFAM" id="SSF56112">
    <property type="entry name" value="Protein kinase-like (PK-like)"/>
    <property type="match status" value="1"/>
</dbReference>
<evidence type="ECO:0000256" key="3">
    <source>
        <dbReference type="ARBA" id="ARBA00022692"/>
    </source>
</evidence>
<comment type="subcellular location">
    <subcellularLocation>
        <location evidence="1">Membrane</location>
    </subcellularLocation>
</comment>
<keyword evidence="6 9" id="KW-0472">Membrane</keyword>
<evidence type="ECO:0000256" key="7">
    <source>
        <dbReference type="PROSITE-ProRule" id="PRU10141"/>
    </source>
</evidence>
<comment type="caution">
    <text evidence="12">The sequence shown here is derived from an EMBL/GenBank/DDBJ whole genome shotgun (WGS) entry which is preliminary data.</text>
</comment>
<evidence type="ECO:0000256" key="8">
    <source>
        <dbReference type="SAM" id="MobiDB-lite"/>
    </source>
</evidence>
<evidence type="ECO:0000256" key="1">
    <source>
        <dbReference type="ARBA" id="ARBA00004370"/>
    </source>
</evidence>
<evidence type="ECO:0000256" key="9">
    <source>
        <dbReference type="SAM" id="Phobius"/>
    </source>
</evidence>
<evidence type="ECO:0000313" key="13">
    <source>
        <dbReference type="Proteomes" id="UP001454036"/>
    </source>
</evidence>
<evidence type="ECO:0000256" key="4">
    <source>
        <dbReference type="ARBA" id="ARBA00022737"/>
    </source>
</evidence>
<dbReference type="GO" id="GO:0005524">
    <property type="term" value="F:ATP binding"/>
    <property type="evidence" value="ECO:0007669"/>
    <property type="project" value="UniProtKB-UniRule"/>
</dbReference>
<dbReference type="InterPro" id="IPR001611">
    <property type="entry name" value="Leu-rich_rpt"/>
</dbReference>
<evidence type="ECO:0000256" key="6">
    <source>
        <dbReference type="ARBA" id="ARBA00023136"/>
    </source>
</evidence>
<keyword evidence="12" id="KW-0675">Receptor</keyword>
<dbReference type="Proteomes" id="UP001454036">
    <property type="component" value="Unassembled WGS sequence"/>
</dbReference>
<keyword evidence="4" id="KW-0677">Repeat</keyword>
<dbReference type="SUPFAM" id="SSF52058">
    <property type="entry name" value="L domain-like"/>
    <property type="match status" value="1"/>
</dbReference>